<accession>A0ABT5GRM7</accession>
<gene>
    <name evidence="1" type="ORF">OPW20_06600</name>
</gene>
<protein>
    <submittedName>
        <fullName evidence="1">Uncharacterized protein</fullName>
    </submittedName>
</protein>
<dbReference type="EMBL" id="JAPFIT010000011">
    <property type="protein sequence ID" value="MDC5739729.1"/>
    <property type="molecule type" value="Genomic_DNA"/>
</dbReference>
<organism evidence="1 2">
    <name type="scientific">Vibrio europaeus</name>
    <dbReference type="NCBI Taxonomy" id="300876"/>
    <lineage>
        <taxon>Bacteria</taxon>
        <taxon>Pseudomonadati</taxon>
        <taxon>Pseudomonadota</taxon>
        <taxon>Gammaproteobacteria</taxon>
        <taxon>Vibrionales</taxon>
        <taxon>Vibrionaceae</taxon>
        <taxon>Vibrio</taxon>
        <taxon>Vibrio oreintalis group</taxon>
    </lineage>
</organism>
<proteinExistence type="predicted"/>
<comment type="caution">
    <text evidence="1">The sequence shown here is derived from an EMBL/GenBank/DDBJ whole genome shotgun (WGS) entry which is preliminary data.</text>
</comment>
<keyword evidence="2" id="KW-1185">Reference proteome</keyword>
<sequence>MNQLTELQAGLAILQAHCTRGKVIVEANARGVGIKVTLRAPKNEQSGLLDKLRSVAPFKGKEQLISLWVDDLKFYECRLEKYMVYISDT</sequence>
<evidence type="ECO:0000313" key="2">
    <source>
        <dbReference type="Proteomes" id="UP001150001"/>
    </source>
</evidence>
<evidence type="ECO:0000313" key="1">
    <source>
        <dbReference type="EMBL" id="MDC5739729.1"/>
    </source>
</evidence>
<dbReference type="Proteomes" id="UP001150001">
    <property type="component" value="Unassembled WGS sequence"/>
</dbReference>
<name>A0ABT5GRM7_9VIBR</name>
<reference evidence="1" key="1">
    <citation type="submission" date="2022-11" db="EMBL/GenBank/DDBJ databases">
        <title>Role of the vibriolysin VemA secreted by the emergent pathogen Vibrio europaeus in the colonization of Manila clam mucus.</title>
        <authorList>
            <person name="Martinez C."/>
            <person name="Rodriguez S."/>
            <person name="Vences A."/>
            <person name="Barja J.L."/>
            <person name="Toranzo A.E."/>
            <person name="Dubert J."/>
        </authorList>
    </citation>
    <scope>NUCLEOTIDE SEQUENCE</scope>
    <source>
        <strain evidence="1">3454</strain>
    </source>
</reference>
<dbReference type="RefSeq" id="WP_081230311.1">
    <property type="nucleotide sequence ID" value="NZ_JAPFIQ010000024.1"/>
</dbReference>